<dbReference type="RefSeq" id="XP_009164974.1">
    <property type="nucleotide sequence ID" value="XM_009166710.1"/>
</dbReference>
<dbReference type="GeneID" id="20316649"/>
<name>A0A074ZUY9_OPIVI</name>
<sequence length="156" mass="17329">MRHCTLSLIEPYERDPRLASVDVNSFGSELIVTMRKNCEPPVRTGFNICVSNASLKAGSLRFRSAVKTRDKLSKDWFTPVLFLIVFGVFLLAGIDAILGEFASDPVAFGNLYLKVPCKVCGKPPIFLPEDTDKENALLCFPFTNDDIILTSPRNLT</sequence>
<gene>
    <name evidence="2" type="ORF">T265_02461</name>
</gene>
<organism evidence="2 3">
    <name type="scientific">Opisthorchis viverrini</name>
    <name type="common">Southeast Asian liver fluke</name>
    <dbReference type="NCBI Taxonomy" id="6198"/>
    <lineage>
        <taxon>Eukaryota</taxon>
        <taxon>Metazoa</taxon>
        <taxon>Spiralia</taxon>
        <taxon>Lophotrochozoa</taxon>
        <taxon>Platyhelminthes</taxon>
        <taxon>Trematoda</taxon>
        <taxon>Digenea</taxon>
        <taxon>Opisthorchiida</taxon>
        <taxon>Opisthorchiata</taxon>
        <taxon>Opisthorchiidae</taxon>
        <taxon>Opisthorchis</taxon>
    </lineage>
</organism>
<keyword evidence="3" id="KW-1185">Reference proteome</keyword>
<proteinExistence type="predicted"/>
<evidence type="ECO:0000256" key="1">
    <source>
        <dbReference type="SAM" id="Phobius"/>
    </source>
</evidence>
<protein>
    <submittedName>
        <fullName evidence="2">Uncharacterized protein</fullName>
    </submittedName>
</protein>
<dbReference type="EMBL" id="KL596648">
    <property type="protein sequence ID" value="KER31278.1"/>
    <property type="molecule type" value="Genomic_DNA"/>
</dbReference>
<keyword evidence="1" id="KW-0812">Transmembrane</keyword>
<dbReference type="KEGG" id="ovi:T265_02461"/>
<evidence type="ECO:0000313" key="3">
    <source>
        <dbReference type="Proteomes" id="UP000054324"/>
    </source>
</evidence>
<reference evidence="2 3" key="1">
    <citation type="submission" date="2013-11" db="EMBL/GenBank/DDBJ databases">
        <title>Opisthorchis viverrini - life in the bile duct.</title>
        <authorList>
            <person name="Young N.D."/>
            <person name="Nagarajan N."/>
            <person name="Lin S.J."/>
            <person name="Korhonen P.K."/>
            <person name="Jex A.R."/>
            <person name="Hall R.S."/>
            <person name="Safavi-Hemami H."/>
            <person name="Kaewkong W."/>
            <person name="Bertrand D."/>
            <person name="Gao S."/>
            <person name="Seet Q."/>
            <person name="Wongkham S."/>
            <person name="Teh B.T."/>
            <person name="Wongkham C."/>
            <person name="Intapan P.M."/>
            <person name="Maleewong W."/>
            <person name="Yang X."/>
            <person name="Hu M."/>
            <person name="Wang Z."/>
            <person name="Hofmann A."/>
            <person name="Sternberg P.W."/>
            <person name="Tan P."/>
            <person name="Wang J."/>
            <person name="Gasser R.B."/>
        </authorList>
    </citation>
    <scope>NUCLEOTIDE SEQUENCE [LARGE SCALE GENOMIC DNA]</scope>
</reference>
<feature type="transmembrane region" description="Helical" evidence="1">
    <location>
        <begin position="76"/>
        <end position="98"/>
    </location>
</feature>
<keyword evidence="1" id="KW-1133">Transmembrane helix</keyword>
<dbReference type="Proteomes" id="UP000054324">
    <property type="component" value="Unassembled WGS sequence"/>
</dbReference>
<keyword evidence="1" id="KW-0472">Membrane</keyword>
<dbReference type="CTD" id="20316649"/>
<accession>A0A074ZUY9</accession>
<dbReference type="AlphaFoldDB" id="A0A074ZUY9"/>
<evidence type="ECO:0000313" key="2">
    <source>
        <dbReference type="EMBL" id="KER31278.1"/>
    </source>
</evidence>